<feature type="region of interest" description="Disordered" evidence="1">
    <location>
        <begin position="65"/>
        <end position="85"/>
    </location>
</feature>
<dbReference type="AlphaFoldDB" id="A0AAV4XMZ9"/>
<dbReference type="Proteomes" id="UP001054945">
    <property type="component" value="Unassembled WGS sequence"/>
</dbReference>
<sequence length="85" mass="9833">MTAKYQVLTNTIFIENRTETGGHLLQIRTTPSSSSWAIMHHRNFHGDVIRQEGWPKWLSQPTGSFPRTCQYQGNENEEPWGSDNE</sequence>
<evidence type="ECO:0000256" key="1">
    <source>
        <dbReference type="SAM" id="MobiDB-lite"/>
    </source>
</evidence>
<evidence type="ECO:0000313" key="2">
    <source>
        <dbReference type="EMBL" id="GIY96502.1"/>
    </source>
</evidence>
<dbReference type="EMBL" id="BPLR01000667">
    <property type="protein sequence ID" value="GIY96502.1"/>
    <property type="molecule type" value="Genomic_DNA"/>
</dbReference>
<feature type="compositionally biased region" description="Acidic residues" evidence="1">
    <location>
        <begin position="75"/>
        <end position="85"/>
    </location>
</feature>
<gene>
    <name evidence="2" type="ORF">CEXT_461381</name>
</gene>
<comment type="caution">
    <text evidence="2">The sequence shown here is derived from an EMBL/GenBank/DDBJ whole genome shotgun (WGS) entry which is preliminary data.</text>
</comment>
<feature type="compositionally biased region" description="Polar residues" evidence="1">
    <location>
        <begin position="65"/>
        <end position="74"/>
    </location>
</feature>
<proteinExistence type="predicted"/>
<reference evidence="2 3" key="1">
    <citation type="submission" date="2021-06" db="EMBL/GenBank/DDBJ databases">
        <title>Caerostris extrusa draft genome.</title>
        <authorList>
            <person name="Kono N."/>
            <person name="Arakawa K."/>
        </authorList>
    </citation>
    <scope>NUCLEOTIDE SEQUENCE [LARGE SCALE GENOMIC DNA]</scope>
</reference>
<accession>A0AAV4XMZ9</accession>
<keyword evidence="3" id="KW-1185">Reference proteome</keyword>
<evidence type="ECO:0000313" key="3">
    <source>
        <dbReference type="Proteomes" id="UP001054945"/>
    </source>
</evidence>
<organism evidence="2 3">
    <name type="scientific">Caerostris extrusa</name>
    <name type="common">Bark spider</name>
    <name type="synonym">Caerostris bankana</name>
    <dbReference type="NCBI Taxonomy" id="172846"/>
    <lineage>
        <taxon>Eukaryota</taxon>
        <taxon>Metazoa</taxon>
        <taxon>Ecdysozoa</taxon>
        <taxon>Arthropoda</taxon>
        <taxon>Chelicerata</taxon>
        <taxon>Arachnida</taxon>
        <taxon>Araneae</taxon>
        <taxon>Araneomorphae</taxon>
        <taxon>Entelegynae</taxon>
        <taxon>Araneoidea</taxon>
        <taxon>Araneidae</taxon>
        <taxon>Caerostris</taxon>
    </lineage>
</organism>
<protein>
    <submittedName>
        <fullName evidence="2">Uncharacterized protein</fullName>
    </submittedName>
</protein>
<name>A0AAV4XMZ9_CAEEX</name>